<dbReference type="RefSeq" id="WP_191156241.1">
    <property type="nucleotide sequence ID" value="NZ_JACWUN010000011.1"/>
</dbReference>
<keyword evidence="4 9" id="KW-0808">Transferase</keyword>
<dbReference type="GO" id="GO:0006086">
    <property type="term" value="P:pyruvate decarboxylation to acetyl-CoA"/>
    <property type="evidence" value="ECO:0007669"/>
    <property type="project" value="TreeGrafter"/>
</dbReference>
<dbReference type="EMBL" id="JACWUN010000011">
    <property type="protein sequence ID" value="MBD1401051.1"/>
    <property type="molecule type" value="Genomic_DNA"/>
</dbReference>
<dbReference type="GO" id="GO:0031405">
    <property type="term" value="F:lipoic acid binding"/>
    <property type="evidence" value="ECO:0007669"/>
    <property type="project" value="TreeGrafter"/>
</dbReference>
<feature type="compositionally biased region" description="Acidic residues" evidence="10">
    <location>
        <begin position="81"/>
        <end position="93"/>
    </location>
</feature>
<keyword evidence="6 9" id="KW-0012">Acyltransferase</keyword>
<dbReference type="PROSITE" id="PS51826">
    <property type="entry name" value="PSBD"/>
    <property type="match status" value="1"/>
</dbReference>
<dbReference type="Gene3D" id="4.10.320.10">
    <property type="entry name" value="E3-binding domain"/>
    <property type="match status" value="1"/>
</dbReference>
<feature type="compositionally biased region" description="Low complexity" evidence="10">
    <location>
        <begin position="94"/>
        <end position="111"/>
    </location>
</feature>
<feature type="domain" description="Peripheral subunit-binding (PSBD)" evidence="12">
    <location>
        <begin position="153"/>
        <end position="190"/>
    </location>
</feature>
<dbReference type="GO" id="GO:0005737">
    <property type="term" value="C:cytoplasm"/>
    <property type="evidence" value="ECO:0007669"/>
    <property type="project" value="TreeGrafter"/>
</dbReference>
<accession>A0A8J6QQA8</accession>
<dbReference type="PANTHER" id="PTHR43178:SF2">
    <property type="entry name" value="DIHYDROLIPOYLLYSINE-RESIDUE ACETYLTRANSFERASE COMPONENT OF PYRUVATE DEHYDROGENASE COMPLEX"/>
    <property type="match status" value="1"/>
</dbReference>
<dbReference type="InterPro" id="IPR001078">
    <property type="entry name" value="2-oxoacid_DH_actylTfrase"/>
</dbReference>
<comment type="similarity">
    <text evidence="2 9">Belongs to the 2-oxoacid dehydrogenase family.</text>
</comment>
<evidence type="ECO:0000256" key="9">
    <source>
        <dbReference type="RuleBase" id="RU003423"/>
    </source>
</evidence>
<organism evidence="13 14">
    <name type="scientific">Pelovirga terrestris</name>
    <dbReference type="NCBI Taxonomy" id="2771352"/>
    <lineage>
        <taxon>Bacteria</taxon>
        <taxon>Pseudomonadati</taxon>
        <taxon>Thermodesulfobacteriota</taxon>
        <taxon>Desulfuromonadia</taxon>
        <taxon>Geobacterales</taxon>
        <taxon>Geobacteraceae</taxon>
        <taxon>Pelovirga</taxon>
    </lineage>
</organism>
<evidence type="ECO:0000256" key="8">
    <source>
        <dbReference type="ARBA" id="ARBA00048370"/>
    </source>
</evidence>
<evidence type="ECO:0000256" key="10">
    <source>
        <dbReference type="SAM" id="MobiDB-lite"/>
    </source>
</evidence>
<dbReference type="SUPFAM" id="SSF47005">
    <property type="entry name" value="Peripheral subunit-binding domain of 2-oxo acid dehydrogenase complex"/>
    <property type="match status" value="1"/>
</dbReference>
<feature type="domain" description="Lipoyl-binding" evidence="11">
    <location>
        <begin position="2"/>
        <end position="77"/>
    </location>
</feature>
<evidence type="ECO:0000256" key="2">
    <source>
        <dbReference type="ARBA" id="ARBA00007317"/>
    </source>
</evidence>
<dbReference type="PANTHER" id="PTHR43178">
    <property type="entry name" value="DIHYDROLIPOAMIDE ACETYLTRANSFERASE COMPONENT OF PYRUVATE DEHYDROGENASE COMPLEX"/>
    <property type="match status" value="1"/>
</dbReference>
<dbReference type="Gene3D" id="2.40.50.100">
    <property type="match status" value="1"/>
</dbReference>
<feature type="region of interest" description="Disordered" evidence="10">
    <location>
        <begin position="81"/>
        <end position="151"/>
    </location>
</feature>
<dbReference type="InterPro" id="IPR000089">
    <property type="entry name" value="Biotin_lipoyl"/>
</dbReference>
<comment type="catalytic activity">
    <reaction evidence="8">
        <text>N(6)-[(R)-dihydrolipoyl]-L-lysyl-[protein] + acetyl-CoA = N(6)-[(R)-S(8)-acetyldihydrolipoyl]-L-lysyl-[protein] + CoA</text>
        <dbReference type="Rhea" id="RHEA:17017"/>
        <dbReference type="Rhea" id="RHEA-COMP:10475"/>
        <dbReference type="Rhea" id="RHEA-COMP:10478"/>
        <dbReference type="ChEBI" id="CHEBI:57287"/>
        <dbReference type="ChEBI" id="CHEBI:57288"/>
        <dbReference type="ChEBI" id="CHEBI:83100"/>
        <dbReference type="ChEBI" id="CHEBI:83111"/>
        <dbReference type="EC" id="2.3.1.12"/>
    </reaction>
</comment>
<dbReference type="SUPFAM" id="SSF51230">
    <property type="entry name" value="Single hybrid motif"/>
    <property type="match status" value="1"/>
</dbReference>
<gene>
    <name evidence="13" type="ORF">ICT70_10230</name>
</gene>
<keyword evidence="5 9" id="KW-0450">Lipoyl</keyword>
<keyword evidence="14" id="KW-1185">Reference proteome</keyword>
<dbReference type="InterPro" id="IPR036625">
    <property type="entry name" value="E3-bd_dom_sf"/>
</dbReference>
<dbReference type="FunFam" id="3.30.559.10:FF:000004">
    <property type="entry name" value="Acetyltransferase component of pyruvate dehydrogenase complex"/>
    <property type="match status" value="1"/>
</dbReference>
<evidence type="ECO:0000256" key="3">
    <source>
        <dbReference type="ARBA" id="ARBA00011484"/>
    </source>
</evidence>
<comment type="function">
    <text evidence="7">The pyruvate dehydrogenase complex catalyzes the overall conversion of pyruvate to acetyl-CoA and CO(2). It contains multiple copies of three enzymatic components: pyruvate dehydrogenase (E1), dihydrolipoamide acetyltransferase (E2) and lipoamide dehydrogenase (E3).</text>
</comment>
<evidence type="ECO:0000256" key="7">
    <source>
        <dbReference type="ARBA" id="ARBA00025211"/>
    </source>
</evidence>
<dbReference type="PROSITE" id="PS50968">
    <property type="entry name" value="BIOTINYL_LIPOYL"/>
    <property type="match status" value="1"/>
</dbReference>
<dbReference type="Gene3D" id="3.30.559.10">
    <property type="entry name" value="Chloramphenicol acetyltransferase-like domain"/>
    <property type="match status" value="1"/>
</dbReference>
<proteinExistence type="inferred from homology"/>
<dbReference type="InterPro" id="IPR003016">
    <property type="entry name" value="2-oxoA_DH_lipoyl-BS"/>
</dbReference>
<comment type="subunit">
    <text evidence="3">Forms a 24-polypeptide structural core with octahedral symmetry.</text>
</comment>
<evidence type="ECO:0000313" key="13">
    <source>
        <dbReference type="EMBL" id="MBD1401051.1"/>
    </source>
</evidence>
<dbReference type="PROSITE" id="PS00189">
    <property type="entry name" value="LIPOYL"/>
    <property type="match status" value="1"/>
</dbReference>
<name>A0A8J6QQA8_9BACT</name>
<protein>
    <recommendedName>
        <fullName evidence="9">Dihydrolipoamide acetyltransferase component of pyruvate dehydrogenase complex</fullName>
        <ecNumber evidence="9">2.3.1.-</ecNumber>
    </recommendedName>
</protein>
<evidence type="ECO:0000259" key="12">
    <source>
        <dbReference type="PROSITE" id="PS51826"/>
    </source>
</evidence>
<dbReference type="InterPro" id="IPR011053">
    <property type="entry name" value="Single_hybrid_motif"/>
</dbReference>
<dbReference type="Pfam" id="PF02817">
    <property type="entry name" value="E3_binding"/>
    <property type="match status" value="1"/>
</dbReference>
<comment type="cofactor">
    <cofactor evidence="1 9">
        <name>(R)-lipoate</name>
        <dbReference type="ChEBI" id="CHEBI:83088"/>
    </cofactor>
</comment>
<evidence type="ECO:0000259" key="11">
    <source>
        <dbReference type="PROSITE" id="PS50968"/>
    </source>
</evidence>
<dbReference type="AlphaFoldDB" id="A0A8J6QQA8"/>
<evidence type="ECO:0000256" key="6">
    <source>
        <dbReference type="ARBA" id="ARBA00023315"/>
    </source>
</evidence>
<evidence type="ECO:0000256" key="4">
    <source>
        <dbReference type="ARBA" id="ARBA00022679"/>
    </source>
</evidence>
<comment type="caution">
    <text evidence="13">The sequence shown here is derived from an EMBL/GenBank/DDBJ whole genome shotgun (WGS) entry which is preliminary data.</text>
</comment>
<dbReference type="Pfam" id="PF00198">
    <property type="entry name" value="2-oxoacid_dh"/>
    <property type="match status" value="1"/>
</dbReference>
<dbReference type="Pfam" id="PF00364">
    <property type="entry name" value="Biotin_lipoyl"/>
    <property type="match status" value="1"/>
</dbReference>
<dbReference type="GO" id="GO:0004742">
    <property type="term" value="F:dihydrolipoyllysine-residue acetyltransferase activity"/>
    <property type="evidence" value="ECO:0007669"/>
    <property type="project" value="UniProtKB-EC"/>
</dbReference>
<sequence>MAIEIVVPQVSDGVTSGTVTSLAVAVGDEVTEDQTLLELETDKAVVAIPSPQAGKISEIRVAEGDQAEVGSVIMLLEAAEAEERDSADADQDQQELPAGAAEQPAAAQQQPQPEPAPQEPRQESSASTDKQKSSADQPPLDLTRRRSADLVAPAAPSVRRIARELGVDIYQVQGSGPGGRISETDVREFVRSTMEQLSGGTTVSTGEFRGLHAQRPLPDFSKWGEVERQPLSRIRQVTADAMGYAWSTIPMVTQYDGAAVDGLERFRQDYNRRSPEVKLTMTAILLKVSAMALNAFPQVNTSLDLAGQELIYKQFVHVGVAVDTDNGLLVPVVRDADRKGIRQLAADLNALAEKARARKLSPDEMDGGTFTISNLGGIGGNAFTPIVYAPQVAILGVSRTETRPVWNGQEFVPQQVMPLSLSYDHRVIDGADGARFLRWICEALEQPLNLVM</sequence>
<dbReference type="CDD" id="cd06849">
    <property type="entry name" value="lipoyl_domain"/>
    <property type="match status" value="1"/>
</dbReference>
<dbReference type="Proteomes" id="UP000632828">
    <property type="component" value="Unassembled WGS sequence"/>
</dbReference>
<dbReference type="InterPro" id="IPR004167">
    <property type="entry name" value="PSBD"/>
</dbReference>
<dbReference type="EC" id="2.3.1.-" evidence="9"/>
<evidence type="ECO:0000256" key="1">
    <source>
        <dbReference type="ARBA" id="ARBA00001938"/>
    </source>
</evidence>
<reference evidence="13" key="1">
    <citation type="submission" date="2020-09" db="EMBL/GenBank/DDBJ databases">
        <title>Pelobacter alkaliphilus sp. nov., a novel anaerobic arsenate-reducing bacterium from terrestrial mud volcano.</title>
        <authorList>
            <person name="Khomyakova M.A."/>
            <person name="Merkel A.Y."/>
            <person name="Slobodkin A.I."/>
        </authorList>
    </citation>
    <scope>NUCLEOTIDE SEQUENCE</scope>
    <source>
        <strain evidence="13">M08fum</strain>
    </source>
</reference>
<evidence type="ECO:0000256" key="5">
    <source>
        <dbReference type="ARBA" id="ARBA00022823"/>
    </source>
</evidence>
<dbReference type="InterPro" id="IPR023213">
    <property type="entry name" value="CAT-like_dom_sf"/>
</dbReference>
<evidence type="ECO:0000313" key="14">
    <source>
        <dbReference type="Proteomes" id="UP000632828"/>
    </source>
</evidence>
<dbReference type="InterPro" id="IPR050743">
    <property type="entry name" value="2-oxoacid_DH_E2_comp"/>
</dbReference>
<dbReference type="SUPFAM" id="SSF52777">
    <property type="entry name" value="CoA-dependent acyltransferases"/>
    <property type="match status" value="1"/>
</dbReference>